<evidence type="ECO:0000313" key="6">
    <source>
        <dbReference type="EMBL" id="PRW39367.1"/>
    </source>
</evidence>
<dbReference type="SUPFAM" id="SSF51197">
    <property type="entry name" value="Clavaminate synthase-like"/>
    <property type="match status" value="1"/>
</dbReference>
<dbReference type="GO" id="GO:0001578">
    <property type="term" value="P:microtubule bundle formation"/>
    <property type="evidence" value="ECO:0007669"/>
    <property type="project" value="TreeGrafter"/>
</dbReference>
<dbReference type="Gene3D" id="2.60.120.330">
    <property type="entry name" value="B-lactam Antibiotic, Isopenicillin N Synthase, Chain"/>
    <property type="match status" value="2"/>
</dbReference>
<dbReference type="Gene3D" id="1.10.238.10">
    <property type="entry name" value="EF-hand"/>
    <property type="match status" value="3"/>
</dbReference>
<dbReference type="GO" id="GO:0005509">
    <property type="term" value="F:calcium ion binding"/>
    <property type="evidence" value="ECO:0007669"/>
    <property type="project" value="InterPro"/>
</dbReference>
<evidence type="ECO:0000256" key="1">
    <source>
        <dbReference type="ARBA" id="ARBA00010994"/>
    </source>
</evidence>
<dbReference type="InterPro" id="IPR005123">
    <property type="entry name" value="Oxoglu/Fe-dep_dioxygenase_dom"/>
</dbReference>
<dbReference type="PANTHER" id="PTHR12932">
    <property type="entry name" value="P25 ALPHA-RELATED"/>
    <property type="match status" value="1"/>
</dbReference>
<dbReference type="GO" id="GO:0005874">
    <property type="term" value="C:microtubule"/>
    <property type="evidence" value="ECO:0007669"/>
    <property type="project" value="TreeGrafter"/>
</dbReference>
<dbReference type="InterPro" id="IPR044861">
    <property type="entry name" value="IPNS-like_FE2OG_OXY"/>
</dbReference>
<comment type="caution">
    <text evidence="6">The sequence shown here is derived from an EMBL/GenBank/DDBJ whole genome shotgun (WGS) entry which is preliminary data.</text>
</comment>
<organism evidence="6 7">
    <name type="scientific">Chlorella sorokiniana</name>
    <name type="common">Freshwater green alga</name>
    <dbReference type="NCBI Taxonomy" id="3076"/>
    <lineage>
        <taxon>Eukaryota</taxon>
        <taxon>Viridiplantae</taxon>
        <taxon>Chlorophyta</taxon>
        <taxon>core chlorophytes</taxon>
        <taxon>Trebouxiophyceae</taxon>
        <taxon>Chlorellales</taxon>
        <taxon>Chlorellaceae</taxon>
        <taxon>Chlorella clade</taxon>
        <taxon>Chlorella</taxon>
    </lineage>
</organism>
<evidence type="ECO:0000256" key="2">
    <source>
        <dbReference type="ARBA" id="ARBA00022837"/>
    </source>
</evidence>
<feature type="domain" description="Fe2OG dioxygenase" evidence="5">
    <location>
        <begin position="640"/>
        <end position="742"/>
    </location>
</feature>
<comment type="similarity">
    <text evidence="1">Belongs to the TPPP family.</text>
</comment>
<keyword evidence="7" id="KW-1185">Reference proteome</keyword>
<dbReference type="OrthoDB" id="548799at2759"/>
<evidence type="ECO:0000313" key="7">
    <source>
        <dbReference type="Proteomes" id="UP000239899"/>
    </source>
</evidence>
<dbReference type="SMART" id="SM00054">
    <property type="entry name" value="EFh"/>
    <property type="match status" value="2"/>
</dbReference>
<feature type="region of interest" description="Disordered" evidence="3">
    <location>
        <begin position="223"/>
        <end position="275"/>
    </location>
</feature>
<name>A0A2P6TJG5_CHLSO</name>
<dbReference type="InterPro" id="IPR002048">
    <property type="entry name" value="EF_hand_dom"/>
</dbReference>
<dbReference type="EMBL" id="LHPG02000014">
    <property type="protein sequence ID" value="PRW39367.1"/>
    <property type="molecule type" value="Genomic_DNA"/>
</dbReference>
<dbReference type="CDD" id="cd00051">
    <property type="entry name" value="EFh"/>
    <property type="match status" value="1"/>
</dbReference>
<feature type="region of interest" description="Disordered" evidence="3">
    <location>
        <begin position="424"/>
        <end position="453"/>
    </location>
</feature>
<dbReference type="PROSITE" id="PS50222">
    <property type="entry name" value="EF_HAND_2"/>
    <property type="match status" value="1"/>
</dbReference>
<feature type="domain" description="EF-hand" evidence="4">
    <location>
        <begin position="4"/>
        <end position="39"/>
    </location>
</feature>
<dbReference type="InterPro" id="IPR008907">
    <property type="entry name" value="TPP/p25"/>
</dbReference>
<protein>
    <submittedName>
        <fullName evidence="6">Senescence-associated nodulin</fullName>
    </submittedName>
</protein>
<dbReference type="InterPro" id="IPR011992">
    <property type="entry name" value="EF-hand-dom_pair"/>
</dbReference>
<dbReference type="GO" id="GO:0032273">
    <property type="term" value="P:positive regulation of protein polymerization"/>
    <property type="evidence" value="ECO:0007669"/>
    <property type="project" value="TreeGrafter"/>
</dbReference>
<evidence type="ECO:0000256" key="3">
    <source>
        <dbReference type="SAM" id="MobiDB-lite"/>
    </source>
</evidence>
<dbReference type="InterPro" id="IPR027443">
    <property type="entry name" value="IPNS-like_sf"/>
</dbReference>
<dbReference type="InterPro" id="IPR018247">
    <property type="entry name" value="EF_Hand_1_Ca_BS"/>
</dbReference>
<reference evidence="6 7" key="1">
    <citation type="journal article" date="2018" name="Plant J.">
        <title>Genome sequences of Chlorella sorokiniana UTEX 1602 and Micractinium conductrix SAG 241.80: implications to maltose excretion by a green alga.</title>
        <authorList>
            <person name="Arriola M.B."/>
            <person name="Velmurugan N."/>
            <person name="Zhang Y."/>
            <person name="Plunkett M.H."/>
            <person name="Hondzo H."/>
            <person name="Barney B.M."/>
        </authorList>
    </citation>
    <scope>NUCLEOTIDE SEQUENCE [LARGE SCALE GENOMIC DNA]</scope>
    <source>
        <strain evidence="7">UTEX 1602</strain>
    </source>
</reference>
<dbReference type="GO" id="GO:0046785">
    <property type="term" value="P:microtubule polymerization"/>
    <property type="evidence" value="ECO:0007669"/>
    <property type="project" value="InterPro"/>
</dbReference>
<dbReference type="Pfam" id="PF03171">
    <property type="entry name" value="2OG-FeII_Oxy"/>
    <property type="match status" value="1"/>
</dbReference>
<dbReference type="InterPro" id="IPR026992">
    <property type="entry name" value="DIOX_N"/>
</dbReference>
<accession>A0A2P6TJG5</accession>
<dbReference type="GO" id="GO:0015631">
    <property type="term" value="F:tubulin binding"/>
    <property type="evidence" value="ECO:0007669"/>
    <property type="project" value="InterPro"/>
</dbReference>
<proteinExistence type="inferred from homology"/>
<gene>
    <name evidence="6" type="ORF">C2E21_7086</name>
</gene>
<sequence length="794" mass="83916">MAASVPADAAAAFAQYDRNSSGAIEVDELKALLRDLGLLQGKGLDEVHTFVAQQFAMADRKSRDNKLDEAEFSAYFAKVTAPKLVDSLAAEAPRELALLRRVFAAFATFGATRASAGGDSELDGARWIKLCKETKLIGRGLTSTECDLMFAKVKERSARKINFEQFLDALDLVAAKKGQSLAAIVAQVAEAEGPALHGTTKAESVRFHDDTSTYTGVYARRASVGSEASPAPAPASAQRRRSSVSALSGASALSGGSSISSRTPRPSMAGTPEVESRNSLLDTFVAFASFGLGSSPQPGKATAEMDSRQFIKLCRDARLIDRRLTQTSCDLAFTKVKTMGARKISFKQFRKALELLAAEKNVTKEDLHAQVAACAGPTLNCITTPEAVDPESGRLVACSSASPTAAGAIAGSSLAAAAYGSGSSSGGWASEKEGRPTSAGSDSVESQGAEEGEACAELASAAQRAQQGEQDLQADVAKLSLGSNPASNVVAINVSTLSAELSAGRPATRLQALPQRPRVSAIAVDEAPAPQEEAGAASGEEAPAEAPPLAIPVIPAAGWLAPDTNGAPPPRALAEDIMAAATEYGMFQIVDHGISLKLLANLREAQRAFFALPLAKKMQVHRTVLNPHGYWNSDFLQKGHTSFVRLNHFPTASAWHDGVANHGHTDPGFLTVLIQDSAAPHGGLQVHRDGAWQDVEPIPDALLIQLGDLAQVLTNDSLRAPAHRVLSPAKQPRFSAPFHFSPARQAVIEPLPEFTGATRPPVYQPIPWELFRAQRYSGDFQGQRNRGAIHQYKV</sequence>
<dbReference type="AlphaFoldDB" id="A0A2P6TJG5"/>
<dbReference type="PANTHER" id="PTHR12932:SF9">
    <property type="entry name" value="TUBULIN POLYMERIZATION-PROMOTING PROTEIN HOMOLOG"/>
    <property type="match status" value="1"/>
</dbReference>
<dbReference type="Pfam" id="PF14226">
    <property type="entry name" value="DIOX_N"/>
    <property type="match status" value="1"/>
</dbReference>
<evidence type="ECO:0000259" key="4">
    <source>
        <dbReference type="PROSITE" id="PS50222"/>
    </source>
</evidence>
<dbReference type="SUPFAM" id="SSF47473">
    <property type="entry name" value="EF-hand"/>
    <property type="match status" value="3"/>
</dbReference>
<dbReference type="STRING" id="3076.A0A2P6TJG5"/>
<feature type="compositionally biased region" description="Low complexity" evidence="3">
    <location>
        <begin position="223"/>
        <end position="262"/>
    </location>
</feature>
<dbReference type="Proteomes" id="UP000239899">
    <property type="component" value="Unassembled WGS sequence"/>
</dbReference>
<dbReference type="PROSITE" id="PS00018">
    <property type="entry name" value="EF_HAND_1"/>
    <property type="match status" value="1"/>
</dbReference>
<evidence type="ECO:0000259" key="5">
    <source>
        <dbReference type="PROSITE" id="PS51471"/>
    </source>
</evidence>
<dbReference type="Pfam" id="PF05517">
    <property type="entry name" value="p25-alpha"/>
    <property type="match status" value="2"/>
</dbReference>
<dbReference type="Pfam" id="PF13405">
    <property type="entry name" value="EF-hand_6"/>
    <property type="match status" value="1"/>
</dbReference>
<keyword evidence="2" id="KW-0106">Calcium</keyword>
<dbReference type="PROSITE" id="PS51471">
    <property type="entry name" value="FE2OG_OXY"/>
    <property type="match status" value="1"/>
</dbReference>